<dbReference type="GO" id="GO:0006508">
    <property type="term" value="P:proteolysis"/>
    <property type="evidence" value="ECO:0007669"/>
    <property type="project" value="UniProtKB-KW"/>
</dbReference>
<feature type="domain" description="Peptidase S8/S53" evidence="6">
    <location>
        <begin position="133"/>
        <end position="406"/>
    </location>
</feature>
<dbReference type="InterPro" id="IPR050131">
    <property type="entry name" value="Peptidase_S8_subtilisin-like"/>
</dbReference>
<dbReference type="SUPFAM" id="SSF52743">
    <property type="entry name" value="Subtilisin-like"/>
    <property type="match status" value="1"/>
</dbReference>
<dbReference type="Proteomes" id="UP000318590">
    <property type="component" value="Unassembled WGS sequence"/>
</dbReference>
<dbReference type="InterPro" id="IPR000209">
    <property type="entry name" value="Peptidase_S8/S53_dom"/>
</dbReference>
<dbReference type="AlphaFoldDB" id="A0A547PJB6"/>
<evidence type="ECO:0000259" key="6">
    <source>
        <dbReference type="Pfam" id="PF00082"/>
    </source>
</evidence>
<comment type="similarity">
    <text evidence="1 5">Belongs to the peptidase S8 family.</text>
</comment>
<organism evidence="7 8">
    <name type="scientific">Palleronia caenipelagi</name>
    <dbReference type="NCBI Taxonomy" id="2489174"/>
    <lineage>
        <taxon>Bacteria</taxon>
        <taxon>Pseudomonadati</taxon>
        <taxon>Pseudomonadota</taxon>
        <taxon>Alphaproteobacteria</taxon>
        <taxon>Rhodobacterales</taxon>
        <taxon>Roseobacteraceae</taxon>
        <taxon>Palleronia</taxon>
    </lineage>
</organism>
<gene>
    <name evidence="7" type="ORF">FEV53_19270</name>
</gene>
<feature type="active site" description="Charge relay system" evidence="5">
    <location>
        <position position="142"/>
    </location>
</feature>
<sequence length="421" mass="44553">METRVFVELNRGNNLIALSEADQIIGPAMMRDSLGGGVGASPVGGSPNNTTLFSNKVFREARQILSTQVQSEDIGSLIEDSNIAAIWEDPPLQPAHLEIASTSSFDPTVAIGTSADVISLLKCHEFWDDGIKGDNVAIAICDSGVDKDQFPVIDGWAPDGTTPWGEQADSPGGWHGSMVANAALLAAPNAKILDVGVLKYSNLDRGAWLSDALKGMNWISNWMEANPGYRVIVNNSWSTYRRLPSDLDANVRTYADSRLHPFNERLEVIVGDGTPILFAAGNCGSPDPDLRCGSGDTGPDVSVWGAASLDSVLSVAAIDVNGNRLPYSSQGRGSIDPEKPDFSCYSQFKGYMPSVDPGTSTASPVLAGCVALLLSAFPDLKPDVIFNILKASCGAAPNWSSDFGYGTPGSISLRTVLNSVN</sequence>
<evidence type="ECO:0000313" key="7">
    <source>
        <dbReference type="EMBL" id="TRD14258.1"/>
    </source>
</evidence>
<dbReference type="CDD" id="cd00306">
    <property type="entry name" value="Peptidases_S8_S53"/>
    <property type="match status" value="1"/>
</dbReference>
<feature type="active site" description="Charge relay system" evidence="5">
    <location>
        <position position="175"/>
    </location>
</feature>
<dbReference type="PRINTS" id="PR00723">
    <property type="entry name" value="SUBTILISIN"/>
</dbReference>
<dbReference type="EMBL" id="VFSV01000082">
    <property type="protein sequence ID" value="TRD14258.1"/>
    <property type="molecule type" value="Genomic_DNA"/>
</dbReference>
<feature type="active site" description="Charge relay system" evidence="5">
    <location>
        <position position="360"/>
    </location>
</feature>
<evidence type="ECO:0000256" key="3">
    <source>
        <dbReference type="ARBA" id="ARBA00022801"/>
    </source>
</evidence>
<name>A0A547PJB6_9RHOB</name>
<dbReference type="GO" id="GO:0004252">
    <property type="term" value="F:serine-type endopeptidase activity"/>
    <property type="evidence" value="ECO:0007669"/>
    <property type="project" value="UniProtKB-UniRule"/>
</dbReference>
<dbReference type="OrthoDB" id="3496386at2"/>
<evidence type="ECO:0000256" key="2">
    <source>
        <dbReference type="ARBA" id="ARBA00022670"/>
    </source>
</evidence>
<dbReference type="Gene3D" id="3.40.50.200">
    <property type="entry name" value="Peptidase S8/S53 domain"/>
    <property type="match status" value="1"/>
</dbReference>
<protein>
    <submittedName>
        <fullName evidence="7">S8/S53 family peptidase</fullName>
    </submittedName>
</protein>
<evidence type="ECO:0000256" key="4">
    <source>
        <dbReference type="ARBA" id="ARBA00022825"/>
    </source>
</evidence>
<keyword evidence="3 5" id="KW-0378">Hydrolase</keyword>
<dbReference type="PANTHER" id="PTHR43806:SF11">
    <property type="entry name" value="CEREVISIN-RELATED"/>
    <property type="match status" value="1"/>
</dbReference>
<reference evidence="7 8" key="1">
    <citation type="submission" date="2019-06" db="EMBL/GenBank/DDBJ databases">
        <title>Paenimaribius caenipelagi gen. nov., sp. nov., isolated from a tidal flat.</title>
        <authorList>
            <person name="Yoon J.-H."/>
        </authorList>
    </citation>
    <scope>NUCLEOTIDE SEQUENCE [LARGE SCALE GENOMIC DNA]</scope>
    <source>
        <strain evidence="7 8">JBTF-M29</strain>
    </source>
</reference>
<dbReference type="PANTHER" id="PTHR43806">
    <property type="entry name" value="PEPTIDASE S8"/>
    <property type="match status" value="1"/>
</dbReference>
<proteinExistence type="inferred from homology"/>
<keyword evidence="8" id="KW-1185">Reference proteome</keyword>
<dbReference type="InterPro" id="IPR036852">
    <property type="entry name" value="Peptidase_S8/S53_dom_sf"/>
</dbReference>
<dbReference type="PROSITE" id="PS51892">
    <property type="entry name" value="SUBTILASE"/>
    <property type="match status" value="1"/>
</dbReference>
<accession>A0A547PJB6</accession>
<evidence type="ECO:0000256" key="1">
    <source>
        <dbReference type="ARBA" id="ARBA00011073"/>
    </source>
</evidence>
<evidence type="ECO:0000256" key="5">
    <source>
        <dbReference type="PROSITE-ProRule" id="PRU01240"/>
    </source>
</evidence>
<comment type="caution">
    <text evidence="7">The sequence shown here is derived from an EMBL/GenBank/DDBJ whole genome shotgun (WGS) entry which is preliminary data.</text>
</comment>
<keyword evidence="4 5" id="KW-0720">Serine protease</keyword>
<keyword evidence="2 5" id="KW-0645">Protease</keyword>
<dbReference type="InterPro" id="IPR015500">
    <property type="entry name" value="Peptidase_S8_subtilisin-rel"/>
</dbReference>
<evidence type="ECO:0000313" key="8">
    <source>
        <dbReference type="Proteomes" id="UP000318590"/>
    </source>
</evidence>
<dbReference type="Pfam" id="PF00082">
    <property type="entry name" value="Peptidase_S8"/>
    <property type="match status" value="1"/>
</dbReference>